<feature type="compositionally biased region" description="Low complexity" evidence="1">
    <location>
        <begin position="1"/>
        <end position="11"/>
    </location>
</feature>
<feature type="compositionally biased region" description="Pro residues" evidence="1">
    <location>
        <begin position="12"/>
        <end position="23"/>
    </location>
</feature>
<keyword evidence="3" id="KW-1185">Reference proteome</keyword>
<reference evidence="2 3" key="1">
    <citation type="submission" date="2024-03" db="EMBL/GenBank/DDBJ databases">
        <title>Aureococcus anophagefferens CCMP1851 and Kratosvirus quantuckense: Draft genome of a second virus-susceptible host strain in the model system.</title>
        <authorList>
            <person name="Chase E."/>
            <person name="Truchon A.R."/>
            <person name="Schepens W."/>
            <person name="Wilhelm S.W."/>
        </authorList>
    </citation>
    <scope>NUCLEOTIDE SEQUENCE [LARGE SCALE GENOMIC DNA]</scope>
    <source>
        <strain evidence="2 3">CCMP1851</strain>
    </source>
</reference>
<evidence type="ECO:0000256" key="1">
    <source>
        <dbReference type="SAM" id="MobiDB-lite"/>
    </source>
</evidence>
<feature type="region of interest" description="Disordered" evidence="1">
    <location>
        <begin position="1"/>
        <end position="26"/>
    </location>
</feature>
<proteinExistence type="predicted"/>
<dbReference type="EMBL" id="JBBJCI010000151">
    <property type="protein sequence ID" value="KAK7241977.1"/>
    <property type="molecule type" value="Genomic_DNA"/>
</dbReference>
<feature type="compositionally biased region" description="Acidic residues" evidence="1">
    <location>
        <begin position="217"/>
        <end position="239"/>
    </location>
</feature>
<accession>A0ABR1G0G8</accession>
<organism evidence="2 3">
    <name type="scientific">Aureococcus anophagefferens</name>
    <name type="common">Harmful bloom alga</name>
    <dbReference type="NCBI Taxonomy" id="44056"/>
    <lineage>
        <taxon>Eukaryota</taxon>
        <taxon>Sar</taxon>
        <taxon>Stramenopiles</taxon>
        <taxon>Ochrophyta</taxon>
        <taxon>Pelagophyceae</taxon>
        <taxon>Pelagomonadales</taxon>
        <taxon>Pelagomonadaceae</taxon>
        <taxon>Aureococcus</taxon>
    </lineage>
</organism>
<feature type="compositionally biased region" description="Acidic residues" evidence="1">
    <location>
        <begin position="250"/>
        <end position="268"/>
    </location>
</feature>
<name>A0ABR1G0G8_AURAN</name>
<feature type="region of interest" description="Disordered" evidence="1">
    <location>
        <begin position="217"/>
        <end position="280"/>
    </location>
</feature>
<gene>
    <name evidence="2" type="ORF">SO694_00018152</name>
</gene>
<protein>
    <submittedName>
        <fullName evidence="2">C-4 methylsterol oxidase</fullName>
    </submittedName>
</protein>
<evidence type="ECO:0000313" key="3">
    <source>
        <dbReference type="Proteomes" id="UP001363151"/>
    </source>
</evidence>
<comment type="caution">
    <text evidence="2">The sequence shown here is derived from an EMBL/GenBank/DDBJ whole genome shotgun (WGS) entry which is preliminary data.</text>
</comment>
<sequence>MSALLSAGPGAPATPPSHAPLPAPSSASSLATLGSRSAFDVLSDGPLEHVLTFLDCKALCVSKVAMRDFLTVTAHPRFVARLKRLRGFDDAPMAPMVDARERSFHLDTAALATTVERVAVFEELRALERNHVAFHLATLTPTRRSARLVAKRQEALAWSYDVGLAHFWPPSQEFARAEIYASFPQAGPAFAPSLPRYYDNMRPAARLSSDILREILSQDDDTDELPESDDDDDEDEDDSVGGGHVYASDSDGDDTGGSSEEEEDDDGEAPAYEPLLEEAA</sequence>
<evidence type="ECO:0000313" key="2">
    <source>
        <dbReference type="EMBL" id="KAK7241977.1"/>
    </source>
</evidence>
<dbReference type="Proteomes" id="UP001363151">
    <property type="component" value="Unassembled WGS sequence"/>
</dbReference>